<organism evidence="2 3">
    <name type="scientific">Nostoc commune NIES-4072</name>
    <dbReference type="NCBI Taxonomy" id="2005467"/>
    <lineage>
        <taxon>Bacteria</taxon>
        <taxon>Bacillati</taxon>
        <taxon>Cyanobacteriota</taxon>
        <taxon>Cyanophyceae</taxon>
        <taxon>Nostocales</taxon>
        <taxon>Nostocaceae</taxon>
        <taxon>Nostoc</taxon>
    </lineage>
</organism>
<dbReference type="Proteomes" id="UP000245124">
    <property type="component" value="Unassembled WGS sequence"/>
</dbReference>
<dbReference type="PANTHER" id="PTHR33627:SF1">
    <property type="entry name" value="TRANSPOSASE"/>
    <property type="match status" value="1"/>
</dbReference>
<keyword evidence="3" id="KW-1185">Reference proteome</keyword>
<dbReference type="InterPro" id="IPR038721">
    <property type="entry name" value="IS701-like_DDE_dom"/>
</dbReference>
<dbReference type="InterPro" id="IPR039365">
    <property type="entry name" value="IS701-like"/>
</dbReference>
<evidence type="ECO:0000313" key="3">
    <source>
        <dbReference type="Proteomes" id="UP000245124"/>
    </source>
</evidence>
<feature type="domain" description="Transposase IS701-like DDE" evidence="1">
    <location>
        <begin position="21"/>
        <end position="80"/>
    </location>
</feature>
<protein>
    <submittedName>
        <fullName evidence="2">Transposase</fullName>
    </submittedName>
</protein>
<dbReference type="AlphaFoldDB" id="A0A2R5FEF2"/>
<reference evidence="2 3" key="1">
    <citation type="submission" date="2017-06" db="EMBL/GenBank/DDBJ databases">
        <title>Genome sequencing of cyanobaciteial culture collection at National Institute for Environmental Studies (NIES).</title>
        <authorList>
            <person name="Hirose Y."/>
            <person name="Shimura Y."/>
            <person name="Fujisawa T."/>
            <person name="Nakamura Y."/>
            <person name="Kawachi M."/>
        </authorList>
    </citation>
    <scope>NUCLEOTIDE SEQUENCE [LARGE SCALE GENOMIC DNA]</scope>
    <source>
        <strain evidence="2 3">NIES-4072</strain>
    </source>
</reference>
<name>A0A2R5FEF2_NOSCO</name>
<dbReference type="PANTHER" id="PTHR33627">
    <property type="entry name" value="TRANSPOSASE"/>
    <property type="match status" value="1"/>
</dbReference>
<proteinExistence type="predicted"/>
<evidence type="ECO:0000259" key="1">
    <source>
        <dbReference type="Pfam" id="PF13546"/>
    </source>
</evidence>
<accession>A0A2R5FEF2</accession>
<dbReference type="EMBL" id="BDUD01000001">
    <property type="protein sequence ID" value="GBG16355.1"/>
    <property type="molecule type" value="Genomic_DNA"/>
</dbReference>
<dbReference type="Pfam" id="PF13546">
    <property type="entry name" value="DDE_5"/>
    <property type="match status" value="1"/>
</dbReference>
<gene>
    <name evidence="2" type="ORF">NIES4072_00010</name>
</gene>
<comment type="caution">
    <text evidence="2">The sequence shown here is derived from an EMBL/GenBank/DDBJ whole genome shotgun (WGS) entry which is preliminary data.</text>
</comment>
<sequence length="138" mass="16255">MTFPLLFEVYKPRETLKPGDKYLTKPQIAAMLMKKLKSMGFKFNLVLADSLYGESGTNFISVLDEMSLNYIVAIRSNHYVELLPKQRTQYLDWQRFKSVFSDLKSEKRFIREIIHGKRGEHRYWQITTDIEKLPGNST</sequence>
<evidence type="ECO:0000313" key="2">
    <source>
        <dbReference type="EMBL" id="GBG16355.1"/>
    </source>
</evidence>